<dbReference type="PANTHER" id="PTHR30537">
    <property type="entry name" value="HTH-TYPE TRANSCRIPTIONAL REGULATOR"/>
    <property type="match status" value="1"/>
</dbReference>
<dbReference type="InterPro" id="IPR058163">
    <property type="entry name" value="LysR-type_TF_proteobact-type"/>
</dbReference>
<accession>A0AA42W9V5</accession>
<keyword evidence="3" id="KW-0238">DNA-binding</keyword>
<dbReference type="InterPro" id="IPR005119">
    <property type="entry name" value="LysR_subst-bd"/>
</dbReference>
<proteinExistence type="inferred from homology"/>
<keyword evidence="2" id="KW-0805">Transcription regulation</keyword>
<evidence type="ECO:0000313" key="7">
    <source>
        <dbReference type="Proteomes" id="UP001161276"/>
    </source>
</evidence>
<dbReference type="FunFam" id="1.10.10.10:FF:000001">
    <property type="entry name" value="LysR family transcriptional regulator"/>
    <property type="match status" value="1"/>
</dbReference>
<evidence type="ECO:0000256" key="2">
    <source>
        <dbReference type="ARBA" id="ARBA00023015"/>
    </source>
</evidence>
<dbReference type="Pfam" id="PF00126">
    <property type="entry name" value="HTH_1"/>
    <property type="match status" value="1"/>
</dbReference>
<dbReference type="Gene3D" id="1.10.10.10">
    <property type="entry name" value="Winged helix-like DNA-binding domain superfamily/Winged helix DNA-binding domain"/>
    <property type="match status" value="1"/>
</dbReference>
<dbReference type="GO" id="GO:0003677">
    <property type="term" value="F:DNA binding"/>
    <property type="evidence" value="ECO:0007669"/>
    <property type="project" value="UniProtKB-KW"/>
</dbReference>
<dbReference type="GO" id="GO:0003700">
    <property type="term" value="F:DNA-binding transcription factor activity"/>
    <property type="evidence" value="ECO:0007669"/>
    <property type="project" value="InterPro"/>
</dbReference>
<dbReference type="PANTHER" id="PTHR30537:SF5">
    <property type="entry name" value="HTH-TYPE TRANSCRIPTIONAL ACTIVATOR TTDR-RELATED"/>
    <property type="match status" value="1"/>
</dbReference>
<dbReference type="Gene3D" id="3.40.190.10">
    <property type="entry name" value="Periplasmic binding protein-like II"/>
    <property type="match status" value="2"/>
</dbReference>
<dbReference type="AlphaFoldDB" id="A0AA42W9V5"/>
<dbReference type="Proteomes" id="UP001161276">
    <property type="component" value="Unassembled WGS sequence"/>
</dbReference>
<comment type="caution">
    <text evidence="6">The sequence shown here is derived from an EMBL/GenBank/DDBJ whole genome shotgun (WGS) entry which is preliminary data.</text>
</comment>
<dbReference type="EMBL" id="JAOCKG010000004">
    <property type="protein sequence ID" value="MDH2051355.1"/>
    <property type="molecule type" value="Genomic_DNA"/>
</dbReference>
<feature type="domain" description="HTH lysR-type" evidence="5">
    <location>
        <begin position="81"/>
        <end position="136"/>
    </location>
</feature>
<protein>
    <submittedName>
        <fullName evidence="6">LysR family transcriptional regulator</fullName>
    </submittedName>
</protein>
<sequence>MVADGCIVTLIRRRYKRLILAQPISGTNLRPDNRRDQATHNLLHRDDVFFAPSRANPAPRRGAATQLTKQMMKTRFSPSLLTWLRCFEAVARCGSFTRAAQELHITQGAVSQQIKQLEGWLEVPVLQRLPREVLLTAEGERLHRVVSDAFRCMDTVIGEIRQERMTAPLEMICAPSFAMRWLMPRMGDFFRCHPDIPLRVQAEVQPLDDKHPPGKHIDAMICFTPAQTAPAKGVAMLDEWIFPVASPEFLAAHPEILTPQDLRPNFLLHDDSAWAGAPALIEWRTWLDHAGVELPDLHLGQRFNLSQLAVGSAMTGQGIAMGRAAIVFEDVLAGRLIDVFGIFAPSPASYFFATAHQPSEQIAALQGWMLAEADEFRHQRDQHFAQHAAVTRQTPSMQLQILNNRS</sequence>
<name>A0AA42W9V5_9BURK</name>
<evidence type="ECO:0000256" key="4">
    <source>
        <dbReference type="ARBA" id="ARBA00023163"/>
    </source>
</evidence>
<dbReference type="InterPro" id="IPR036388">
    <property type="entry name" value="WH-like_DNA-bd_sf"/>
</dbReference>
<evidence type="ECO:0000313" key="6">
    <source>
        <dbReference type="EMBL" id="MDH2051355.1"/>
    </source>
</evidence>
<reference evidence="6" key="1">
    <citation type="submission" date="2022-09" db="EMBL/GenBank/DDBJ databases">
        <title>Intensive care unit water sources are persistently colonized with multi-drug resistant bacteria and are the site of extensive horizontal gene transfer of antibiotic resistance genes.</title>
        <authorList>
            <person name="Diorio-Toth L."/>
        </authorList>
    </citation>
    <scope>NUCLEOTIDE SEQUENCE</scope>
    <source>
        <strain evidence="6">GD03676</strain>
    </source>
</reference>
<dbReference type="InterPro" id="IPR036390">
    <property type="entry name" value="WH_DNA-bd_sf"/>
</dbReference>
<dbReference type="SUPFAM" id="SSF46785">
    <property type="entry name" value="Winged helix' DNA-binding domain"/>
    <property type="match status" value="1"/>
</dbReference>
<dbReference type="RefSeq" id="WP_280027009.1">
    <property type="nucleotide sequence ID" value="NZ_JAOCKG010000004.1"/>
</dbReference>
<evidence type="ECO:0000256" key="3">
    <source>
        <dbReference type="ARBA" id="ARBA00023125"/>
    </source>
</evidence>
<dbReference type="PRINTS" id="PR00039">
    <property type="entry name" value="HTHLYSR"/>
</dbReference>
<keyword evidence="4" id="KW-0804">Transcription</keyword>
<gene>
    <name evidence="6" type="ORF">N5K24_13185</name>
</gene>
<organism evidence="6 7">
    <name type="scientific">Achromobacter marplatensis</name>
    <dbReference type="NCBI Taxonomy" id="470868"/>
    <lineage>
        <taxon>Bacteria</taxon>
        <taxon>Pseudomonadati</taxon>
        <taxon>Pseudomonadota</taxon>
        <taxon>Betaproteobacteria</taxon>
        <taxon>Burkholderiales</taxon>
        <taxon>Alcaligenaceae</taxon>
        <taxon>Achromobacter</taxon>
    </lineage>
</organism>
<evidence type="ECO:0000259" key="5">
    <source>
        <dbReference type="PROSITE" id="PS50931"/>
    </source>
</evidence>
<dbReference type="CDD" id="cd08432">
    <property type="entry name" value="PBP2_GcdR_TrpI_HvrB_AmpR_like"/>
    <property type="match status" value="1"/>
</dbReference>
<dbReference type="InterPro" id="IPR000847">
    <property type="entry name" value="LysR_HTH_N"/>
</dbReference>
<dbReference type="SUPFAM" id="SSF53850">
    <property type="entry name" value="Periplasmic binding protein-like II"/>
    <property type="match status" value="1"/>
</dbReference>
<dbReference type="Pfam" id="PF03466">
    <property type="entry name" value="LysR_substrate"/>
    <property type="match status" value="1"/>
</dbReference>
<dbReference type="PROSITE" id="PS50931">
    <property type="entry name" value="HTH_LYSR"/>
    <property type="match status" value="1"/>
</dbReference>
<evidence type="ECO:0000256" key="1">
    <source>
        <dbReference type="ARBA" id="ARBA00009437"/>
    </source>
</evidence>
<comment type="similarity">
    <text evidence="1">Belongs to the LysR transcriptional regulatory family.</text>
</comment>